<dbReference type="Proteomes" id="UP001611263">
    <property type="component" value="Unassembled WGS sequence"/>
</dbReference>
<sequence length="571" mass="60803">MSALADNPDVIRIGNCSGFYGDRLTAMREMLEGGQLDVLTGDYLAELTMLILGRDRMKDSGLGYAKTFLRQLEDCLGLALERKVQIVTNAGGLNPAGLAEKVSELAARLGLDVQVGFVEGDDLLDRAAELGLGSPLTANAYLGAFGIADCLTAGADVVVTGRVTDASVVVGPAVAHFGWQRTDYDRLAGAVVAGHVIECGTQATGGNFAFFTELPDLGRPGFPLAEVRADGSSVITKHAGSGGAVTVDTVAAQLMYEIQGARYAGPDVTTRLDTVELSADGPDRVLISAVQGEPPPPRLKVSLNTLGGFRNEMEFILTGLDIEAKAELAQRQLEAWLPQRPAELDWTLARLDRPDAETEEQASALLRCVVRDPDPNKVGRAFSSVAVELALASYPGCSFTTPPGNGSPYGVYRPGFVDAAEVAHTAVRPTGCRVLVGAPSETRELAEVPEPELPDPLPATPTKRVPLGSIAMARSGDKGGDANIGVWVRTDEQWRWLVHTLTVGRLRELLPETAGLEVTRHVLPNLRALNFLITGLLGEGVAYQARFDPQAKGLGEWLRSRNIDIPLELLS</sequence>
<organism evidence="3 4">
    <name type="scientific">Nocardia carnea</name>
    <dbReference type="NCBI Taxonomy" id="37328"/>
    <lineage>
        <taxon>Bacteria</taxon>
        <taxon>Bacillati</taxon>
        <taxon>Actinomycetota</taxon>
        <taxon>Actinomycetes</taxon>
        <taxon>Mycobacteriales</taxon>
        <taxon>Nocardiaceae</taxon>
        <taxon>Nocardia</taxon>
    </lineage>
</organism>
<dbReference type="PANTHER" id="PTHR47585:SF1">
    <property type="entry name" value="DUF1446 DOMAIN-CONTAINING PROTEIN"/>
    <property type="match status" value="1"/>
</dbReference>
<dbReference type="InterPro" id="IPR010839">
    <property type="entry name" value="AtuA_N"/>
</dbReference>
<dbReference type="InterPro" id="IPR056362">
    <property type="entry name" value="AtuA-like_ferredoxin_dom"/>
</dbReference>
<keyword evidence="4" id="KW-1185">Reference proteome</keyword>
<reference evidence="3 4" key="1">
    <citation type="submission" date="2024-10" db="EMBL/GenBank/DDBJ databases">
        <title>The Natural Products Discovery Center: Release of the First 8490 Sequenced Strains for Exploring Actinobacteria Biosynthetic Diversity.</title>
        <authorList>
            <person name="Kalkreuter E."/>
            <person name="Kautsar S.A."/>
            <person name="Yang D."/>
            <person name="Bader C.D."/>
            <person name="Teijaro C.N."/>
            <person name="Fluegel L."/>
            <person name="Davis C.M."/>
            <person name="Simpson J.R."/>
            <person name="Lauterbach L."/>
            <person name="Steele A.D."/>
            <person name="Gui C."/>
            <person name="Meng S."/>
            <person name="Li G."/>
            <person name="Viehrig K."/>
            <person name="Ye F."/>
            <person name="Su P."/>
            <person name="Kiefer A.F."/>
            <person name="Nichols A."/>
            <person name="Cepeda A.J."/>
            <person name="Yan W."/>
            <person name="Fan B."/>
            <person name="Jiang Y."/>
            <person name="Adhikari A."/>
            <person name="Zheng C.-J."/>
            <person name="Schuster L."/>
            <person name="Cowan T.M."/>
            <person name="Smanski M.J."/>
            <person name="Chevrette M.G."/>
            <person name="De Carvalho L.P.S."/>
            <person name="Shen B."/>
        </authorList>
    </citation>
    <scope>NUCLEOTIDE SEQUENCE [LARGE SCALE GENOMIC DNA]</scope>
    <source>
        <strain evidence="3 4">NPDC020568</strain>
    </source>
</reference>
<dbReference type="Pfam" id="PF07287">
    <property type="entry name" value="AtuA"/>
    <property type="match status" value="1"/>
</dbReference>
<gene>
    <name evidence="3" type="ORF">ACH4WX_23410</name>
</gene>
<evidence type="ECO:0000259" key="1">
    <source>
        <dbReference type="Pfam" id="PF07287"/>
    </source>
</evidence>
<dbReference type="PANTHER" id="PTHR47585">
    <property type="match status" value="1"/>
</dbReference>
<feature type="domain" description="AtuA-like ferredoxin-fold" evidence="2">
    <location>
        <begin position="465"/>
        <end position="563"/>
    </location>
</feature>
<comment type="caution">
    <text evidence="3">The sequence shown here is derived from an EMBL/GenBank/DDBJ whole genome shotgun (WGS) entry which is preliminary data.</text>
</comment>
<dbReference type="EMBL" id="JBIRUQ010000006">
    <property type="protein sequence ID" value="MFI1463678.1"/>
    <property type="molecule type" value="Genomic_DNA"/>
</dbReference>
<evidence type="ECO:0000259" key="2">
    <source>
        <dbReference type="Pfam" id="PF23544"/>
    </source>
</evidence>
<accession>A0ABW7TVD0</accession>
<dbReference type="GeneID" id="93507543"/>
<name>A0ABW7TVD0_9NOCA</name>
<dbReference type="RefSeq" id="WP_033246416.1">
    <property type="nucleotide sequence ID" value="NZ_JBIRUQ010000006.1"/>
</dbReference>
<protein>
    <submittedName>
        <fullName evidence="3">Acyclic terpene utilization AtuA family protein</fullName>
    </submittedName>
</protein>
<feature type="domain" description="Acyclic terpene utilisation N-terminal" evidence="1">
    <location>
        <begin position="11"/>
        <end position="426"/>
    </location>
</feature>
<proteinExistence type="predicted"/>
<evidence type="ECO:0000313" key="3">
    <source>
        <dbReference type="EMBL" id="MFI1463678.1"/>
    </source>
</evidence>
<dbReference type="Pfam" id="PF23544">
    <property type="entry name" value="AtuA_ferredoxin"/>
    <property type="match status" value="1"/>
</dbReference>
<evidence type="ECO:0000313" key="4">
    <source>
        <dbReference type="Proteomes" id="UP001611263"/>
    </source>
</evidence>